<keyword evidence="8" id="KW-0413">Isomerase</keyword>
<evidence type="ECO:0000259" key="7">
    <source>
        <dbReference type="Pfam" id="PF01182"/>
    </source>
</evidence>
<evidence type="ECO:0000313" key="9">
    <source>
        <dbReference type="Proteomes" id="UP000236220"/>
    </source>
</evidence>
<dbReference type="EMBL" id="NPZB01000002">
    <property type="protein sequence ID" value="PNS08039.1"/>
    <property type="molecule type" value="Genomic_DNA"/>
</dbReference>
<gene>
    <name evidence="8" type="ORF">Lysil_2215</name>
</gene>
<dbReference type="Gene3D" id="3.40.50.1360">
    <property type="match status" value="1"/>
</dbReference>
<reference evidence="8 9" key="1">
    <citation type="submission" date="2017-08" db="EMBL/GenBank/DDBJ databases">
        <title>Lysobacter sylvestris genome.</title>
        <authorList>
            <person name="Zhang D.-C."/>
            <person name="Albuquerque L."/>
            <person name="Franca L."/>
            <person name="Froufe H.J.C."/>
            <person name="Barroso C."/>
            <person name="Egas C."/>
            <person name="Da Costa M."/>
            <person name="Margesin R."/>
        </authorList>
    </citation>
    <scope>NUCLEOTIDE SEQUENCE [LARGE SCALE GENOMIC DNA]</scope>
    <source>
        <strain evidence="8 9">AM20-91</strain>
    </source>
</reference>
<keyword evidence="9" id="KW-1185">Reference proteome</keyword>
<evidence type="ECO:0000256" key="5">
    <source>
        <dbReference type="ARBA" id="ARBA00013198"/>
    </source>
</evidence>
<comment type="similarity">
    <text evidence="4">Belongs to the glucosamine/galactosamine-6-phosphate isomerase family. 6-phosphogluconolactonase subfamily.</text>
</comment>
<dbReference type="InterPro" id="IPR039104">
    <property type="entry name" value="6PGL"/>
</dbReference>
<protein>
    <recommendedName>
        <fullName evidence="6">6-phosphogluconolactonase</fullName>
        <ecNumber evidence="5">3.1.1.31</ecNumber>
    </recommendedName>
</protein>
<dbReference type="Pfam" id="PF01182">
    <property type="entry name" value="Glucosamine_iso"/>
    <property type="match status" value="1"/>
</dbReference>
<dbReference type="Proteomes" id="UP000236220">
    <property type="component" value="Unassembled WGS sequence"/>
</dbReference>
<dbReference type="GO" id="GO:0006098">
    <property type="term" value="P:pentose-phosphate shunt"/>
    <property type="evidence" value="ECO:0007669"/>
    <property type="project" value="UniProtKB-UniPathway"/>
</dbReference>
<dbReference type="SUPFAM" id="SSF100950">
    <property type="entry name" value="NagB/RpiA/CoA transferase-like"/>
    <property type="match status" value="1"/>
</dbReference>
<dbReference type="GO" id="GO:0005975">
    <property type="term" value="P:carbohydrate metabolic process"/>
    <property type="evidence" value="ECO:0007669"/>
    <property type="project" value="InterPro"/>
</dbReference>
<name>A0A2K1PZ37_9GAMM</name>
<dbReference type="EC" id="3.1.1.31" evidence="5"/>
<dbReference type="PANTHER" id="PTHR11054">
    <property type="entry name" value="6-PHOSPHOGLUCONOLACTONASE"/>
    <property type="match status" value="1"/>
</dbReference>
<evidence type="ECO:0000256" key="3">
    <source>
        <dbReference type="ARBA" id="ARBA00004961"/>
    </source>
</evidence>
<dbReference type="InterPro" id="IPR005900">
    <property type="entry name" value="6-phosphogluconolactonase_DevB"/>
</dbReference>
<evidence type="ECO:0000256" key="2">
    <source>
        <dbReference type="ARBA" id="ARBA00002681"/>
    </source>
</evidence>
<dbReference type="GO" id="GO:0016853">
    <property type="term" value="F:isomerase activity"/>
    <property type="evidence" value="ECO:0007669"/>
    <property type="project" value="UniProtKB-KW"/>
</dbReference>
<sequence length="229" mass="24099">MINMELHRYPDVAALCGALAARLTAACATNPSPCMALAGGKTPLPIYRALGQHWSRSGQRARIVPTDDRCVAHDHAASNIAALRAAFADTADCLAITATDGAADGSLHVARSTLSNIGTFDAVLLGMGEDGHFASLFPGASNLQEGLALDARAAAILTTPEPLPPEAPFRRISLTLPRLLNARELHLCITGARKLDVLQQAAAQSSDLPWPVAALLRQTLVAVHVHWSP</sequence>
<dbReference type="UniPathway" id="UPA00115">
    <property type="reaction ID" value="UER00409"/>
</dbReference>
<proteinExistence type="inferred from homology"/>
<dbReference type="AlphaFoldDB" id="A0A2K1PZ37"/>
<dbReference type="InterPro" id="IPR006148">
    <property type="entry name" value="Glc/Gal-6P_isomerase"/>
</dbReference>
<dbReference type="OrthoDB" id="9810967at2"/>
<dbReference type="CDD" id="cd01400">
    <property type="entry name" value="6PGL"/>
    <property type="match status" value="1"/>
</dbReference>
<comment type="function">
    <text evidence="2">Hydrolysis of 6-phosphogluconolactone to 6-phosphogluconate.</text>
</comment>
<evidence type="ECO:0000256" key="6">
    <source>
        <dbReference type="ARBA" id="ARBA00020337"/>
    </source>
</evidence>
<comment type="pathway">
    <text evidence="3">Carbohydrate degradation; pentose phosphate pathway; D-ribulose 5-phosphate from D-glucose 6-phosphate (oxidative stage): step 2/3.</text>
</comment>
<organism evidence="8 9">
    <name type="scientific">Solilutibacter silvestris</name>
    <dbReference type="NCBI Taxonomy" id="1645665"/>
    <lineage>
        <taxon>Bacteria</taxon>
        <taxon>Pseudomonadati</taxon>
        <taxon>Pseudomonadota</taxon>
        <taxon>Gammaproteobacteria</taxon>
        <taxon>Lysobacterales</taxon>
        <taxon>Lysobacteraceae</taxon>
        <taxon>Solilutibacter</taxon>
    </lineage>
</organism>
<comment type="caution">
    <text evidence="8">The sequence shown here is derived from an EMBL/GenBank/DDBJ whole genome shotgun (WGS) entry which is preliminary data.</text>
</comment>
<evidence type="ECO:0000256" key="1">
    <source>
        <dbReference type="ARBA" id="ARBA00000832"/>
    </source>
</evidence>
<comment type="catalytic activity">
    <reaction evidence="1">
        <text>6-phospho-D-glucono-1,5-lactone + H2O = 6-phospho-D-gluconate + H(+)</text>
        <dbReference type="Rhea" id="RHEA:12556"/>
        <dbReference type="ChEBI" id="CHEBI:15377"/>
        <dbReference type="ChEBI" id="CHEBI:15378"/>
        <dbReference type="ChEBI" id="CHEBI:57955"/>
        <dbReference type="ChEBI" id="CHEBI:58759"/>
        <dbReference type="EC" id="3.1.1.31"/>
    </reaction>
</comment>
<dbReference type="GO" id="GO:0017057">
    <property type="term" value="F:6-phosphogluconolactonase activity"/>
    <property type="evidence" value="ECO:0007669"/>
    <property type="project" value="UniProtKB-EC"/>
</dbReference>
<feature type="domain" description="Glucosamine/galactosamine-6-phosphate isomerase" evidence="7">
    <location>
        <begin position="13"/>
        <end position="217"/>
    </location>
</feature>
<dbReference type="InterPro" id="IPR037171">
    <property type="entry name" value="NagB/RpiA_transferase-like"/>
</dbReference>
<dbReference type="PANTHER" id="PTHR11054:SF0">
    <property type="entry name" value="6-PHOSPHOGLUCONOLACTONASE"/>
    <property type="match status" value="1"/>
</dbReference>
<accession>A0A2K1PZ37</accession>
<evidence type="ECO:0000313" key="8">
    <source>
        <dbReference type="EMBL" id="PNS08039.1"/>
    </source>
</evidence>
<evidence type="ECO:0000256" key="4">
    <source>
        <dbReference type="ARBA" id="ARBA00010662"/>
    </source>
</evidence>